<proteinExistence type="predicted"/>
<dbReference type="SMART" id="SM00369">
    <property type="entry name" value="LRR_TYP"/>
    <property type="match status" value="5"/>
</dbReference>
<evidence type="ECO:0000313" key="1">
    <source>
        <dbReference type="EnsemblMetazoa" id="AATE000278-PA.1"/>
    </source>
</evidence>
<dbReference type="PANTHER" id="PTHR46652:SF7">
    <property type="entry name" value="LEUCINE-RICH REPEAT AND IQ DOMAIN-CONTAINING PROTEIN 1"/>
    <property type="match status" value="1"/>
</dbReference>
<dbReference type="InterPro" id="IPR050836">
    <property type="entry name" value="SDS22/Internalin_LRR"/>
</dbReference>
<dbReference type="EnsemblMetazoa" id="AATE000278-RA">
    <property type="protein sequence ID" value="AATE000278-PA.1"/>
    <property type="gene ID" value="AATE000278"/>
</dbReference>
<dbReference type="InterPro" id="IPR032675">
    <property type="entry name" value="LRR_dom_sf"/>
</dbReference>
<dbReference type="Pfam" id="PF13855">
    <property type="entry name" value="LRR_8"/>
    <property type="match status" value="2"/>
</dbReference>
<dbReference type="STRING" id="41427.A0A182IJD9"/>
<evidence type="ECO:0008006" key="2">
    <source>
        <dbReference type="Google" id="ProtNLM"/>
    </source>
</evidence>
<organism evidence="1">
    <name type="scientific">Anopheles atroparvus</name>
    <name type="common">European mosquito</name>
    <dbReference type="NCBI Taxonomy" id="41427"/>
    <lineage>
        <taxon>Eukaryota</taxon>
        <taxon>Metazoa</taxon>
        <taxon>Ecdysozoa</taxon>
        <taxon>Arthropoda</taxon>
        <taxon>Hexapoda</taxon>
        <taxon>Insecta</taxon>
        <taxon>Pterygota</taxon>
        <taxon>Neoptera</taxon>
        <taxon>Endopterygota</taxon>
        <taxon>Diptera</taxon>
        <taxon>Nematocera</taxon>
        <taxon>Culicoidea</taxon>
        <taxon>Culicidae</taxon>
        <taxon>Anophelinae</taxon>
        <taxon>Anopheles</taxon>
    </lineage>
</organism>
<name>A0A182IJD9_ANOAO</name>
<dbReference type="VEuPathDB" id="VectorBase:AATE000278"/>
<dbReference type="PROSITE" id="PS51450">
    <property type="entry name" value="LRR"/>
    <property type="match status" value="1"/>
</dbReference>
<reference evidence="1" key="1">
    <citation type="submission" date="2022-08" db="UniProtKB">
        <authorList>
            <consortium name="EnsemblMetazoa"/>
        </authorList>
    </citation>
    <scope>IDENTIFICATION</scope>
    <source>
        <strain evidence="1">EBRO</strain>
    </source>
</reference>
<dbReference type="InterPro" id="IPR003591">
    <property type="entry name" value="Leu-rich_rpt_typical-subtyp"/>
</dbReference>
<dbReference type="PANTHER" id="PTHR46652">
    <property type="entry name" value="LEUCINE-RICH REPEAT AND IQ DOMAIN-CONTAINING PROTEIN 1-RELATED"/>
    <property type="match status" value="1"/>
</dbReference>
<protein>
    <recommendedName>
        <fullName evidence="2">Leucine rich immune protein (Coil-less)</fullName>
    </recommendedName>
</protein>
<accession>A0A182IJD9</accession>
<dbReference type="SUPFAM" id="SSF52058">
    <property type="entry name" value="L domain-like"/>
    <property type="match status" value="1"/>
</dbReference>
<sequence>MRDVFTVQVDRLISPFPEGVMLALFDEYVQKVHYERYRERLFRIPAGCTLSEIKINNAPRMQSISVAAPNDKLVTLALSQAGLLSLPNSLLNLHKLVYLFVQDGALRTVSLEPLANCEKLDVLLLSSNNVTQLVVSKDPDLFVPIKDLLLAQNQLEYIDGEFFTPLRNLIFLSLEENRLQRIGGPLVSFPKLSYLRFEKNQMTYLNVSSWLAPRLLEISLDYNNFTQLPIGLERLPSLAGLLLSYNYLSAIDLRRLESWPKLERIDLSNNLIQNVRISFPGRVSLPLVNSVNLANNNISQLEFARWNMPMLSSLTLAFNRLERLPDLFQLFPKLGRVIAFRNLFRCDGLRPLEQYLALNRLTVDTTAYGMPCTTSSSFTVYTGRVICCEE</sequence>
<dbReference type="InterPro" id="IPR001611">
    <property type="entry name" value="Leu-rich_rpt"/>
</dbReference>
<dbReference type="Gene3D" id="3.80.10.10">
    <property type="entry name" value="Ribonuclease Inhibitor"/>
    <property type="match status" value="4"/>
</dbReference>
<dbReference type="AlphaFoldDB" id="A0A182IJD9"/>